<comment type="similarity">
    <text evidence="2">Belongs to the class-V pyridoxal-phosphate-dependent aminotransferase family. NifS/IscS subfamily.</text>
</comment>
<dbReference type="GO" id="GO:0046872">
    <property type="term" value="F:metal ion binding"/>
    <property type="evidence" value="ECO:0007669"/>
    <property type="project" value="UniProtKB-KW"/>
</dbReference>
<dbReference type="AlphaFoldDB" id="A0A2U9T1D8"/>
<dbReference type="InterPro" id="IPR020578">
    <property type="entry name" value="Aminotrans_V_PyrdxlP_BS"/>
</dbReference>
<keyword evidence="8" id="KW-0411">Iron-sulfur</keyword>
<evidence type="ECO:0000313" key="13">
    <source>
        <dbReference type="Proteomes" id="UP000249447"/>
    </source>
</evidence>
<evidence type="ECO:0000256" key="7">
    <source>
        <dbReference type="ARBA" id="ARBA00023004"/>
    </source>
</evidence>
<keyword evidence="4" id="KW-0808">Transferase</keyword>
<evidence type="ECO:0000256" key="10">
    <source>
        <dbReference type="RuleBase" id="RU004504"/>
    </source>
</evidence>
<dbReference type="GO" id="GO:0031071">
    <property type="term" value="F:cysteine desulfurase activity"/>
    <property type="evidence" value="ECO:0007669"/>
    <property type="project" value="UniProtKB-EC"/>
</dbReference>
<accession>A0A2U9T1D8</accession>
<dbReference type="InterPro" id="IPR016454">
    <property type="entry name" value="Cysteine_dSase"/>
</dbReference>
<keyword evidence="6" id="KW-0663">Pyridoxal phosphate</keyword>
<dbReference type="SUPFAM" id="SSF53383">
    <property type="entry name" value="PLP-dependent transferases"/>
    <property type="match status" value="1"/>
</dbReference>
<reference evidence="12 13" key="1">
    <citation type="submission" date="2018-05" db="EMBL/GenBank/DDBJ databases">
        <title>The complete genome of Lysobacter maris HZ9B, a marine bacterium antagonistic against terrestrial plant pathogens.</title>
        <authorList>
            <person name="Zhang X.-Q."/>
        </authorList>
    </citation>
    <scope>NUCLEOTIDE SEQUENCE [LARGE SCALE GENOMIC DNA]</scope>
    <source>
        <strain evidence="12 13">HZ9B</strain>
    </source>
</reference>
<feature type="domain" description="Aminotransferase class V" evidence="11">
    <location>
        <begin position="2"/>
        <end position="359"/>
    </location>
</feature>
<keyword evidence="13" id="KW-1185">Reference proteome</keyword>
<sequence>MDYQSTTPVDPRVVGAMLPYFTEQFGNPHSVEHSFGIQAQQAIEVALAGIADVIGVSAGDIVITSGATEANNLALRGSLPTGKKAHLISALTEHQSVLGTLAALKEDGHAITLVTVDGDGLIDPEAVEAAIRPTTRIVSVMAVNSEIGVIQPYADLGQLCRSRDVLFHVDAAQGFGRVPLDVKRNCIDLMSISAHKIYGPKGVGALYVGPAARSRMRAQITGGGQQGGLRAGTMPTPLIIGFGEAARLMKEEETTEVARLAELRTRLWTQLVEQIGGVHLNGSADQRWVGNLNLRFEDVDADSLMLMVPSLALSTGSACTAGTPEPSKVLRALGLSPEQASQSVRIGLGRMTTTDQIDRAVALITDAVGRLRG</sequence>
<gene>
    <name evidence="12" type="ORF">C9I47_0530</name>
</gene>
<evidence type="ECO:0000259" key="11">
    <source>
        <dbReference type="Pfam" id="PF00266"/>
    </source>
</evidence>
<proteinExistence type="inferred from homology"/>
<evidence type="ECO:0000256" key="2">
    <source>
        <dbReference type="ARBA" id="ARBA00006490"/>
    </source>
</evidence>
<dbReference type="PANTHER" id="PTHR11601">
    <property type="entry name" value="CYSTEINE DESULFURYLASE FAMILY MEMBER"/>
    <property type="match status" value="1"/>
</dbReference>
<dbReference type="PANTHER" id="PTHR11601:SF34">
    <property type="entry name" value="CYSTEINE DESULFURASE"/>
    <property type="match status" value="1"/>
</dbReference>
<dbReference type="InterPro" id="IPR000192">
    <property type="entry name" value="Aminotrans_V_dom"/>
</dbReference>
<evidence type="ECO:0000256" key="3">
    <source>
        <dbReference type="ARBA" id="ARBA00012239"/>
    </source>
</evidence>
<comment type="catalytic activity">
    <reaction evidence="9">
        <text>(sulfur carrier)-H + L-cysteine = (sulfur carrier)-SH + L-alanine</text>
        <dbReference type="Rhea" id="RHEA:43892"/>
        <dbReference type="Rhea" id="RHEA-COMP:14737"/>
        <dbReference type="Rhea" id="RHEA-COMP:14739"/>
        <dbReference type="ChEBI" id="CHEBI:29917"/>
        <dbReference type="ChEBI" id="CHEBI:35235"/>
        <dbReference type="ChEBI" id="CHEBI:57972"/>
        <dbReference type="ChEBI" id="CHEBI:64428"/>
        <dbReference type="EC" id="2.8.1.7"/>
    </reaction>
</comment>
<evidence type="ECO:0000313" key="12">
    <source>
        <dbReference type="EMBL" id="AWV06253.1"/>
    </source>
</evidence>
<dbReference type="EC" id="2.8.1.7" evidence="3"/>
<dbReference type="KEGG" id="lmb:C9I47_0530"/>
<dbReference type="PIRSF" id="PIRSF005572">
    <property type="entry name" value="NifS"/>
    <property type="match status" value="1"/>
</dbReference>
<dbReference type="Pfam" id="PF00266">
    <property type="entry name" value="Aminotran_5"/>
    <property type="match status" value="1"/>
</dbReference>
<name>A0A2U9T1D8_9GAMM</name>
<dbReference type="GO" id="GO:0016226">
    <property type="term" value="P:iron-sulfur cluster assembly"/>
    <property type="evidence" value="ECO:0007669"/>
    <property type="project" value="TreeGrafter"/>
</dbReference>
<keyword evidence="7" id="KW-0408">Iron</keyword>
<comment type="cofactor">
    <cofactor evidence="1 10">
        <name>pyridoxal 5'-phosphate</name>
        <dbReference type="ChEBI" id="CHEBI:597326"/>
    </cofactor>
</comment>
<organism evidence="12 13">
    <name type="scientific">Marilutibacter maris</name>
    <dbReference type="NCBI Taxonomy" id="1605891"/>
    <lineage>
        <taxon>Bacteria</taxon>
        <taxon>Pseudomonadati</taxon>
        <taxon>Pseudomonadota</taxon>
        <taxon>Gammaproteobacteria</taxon>
        <taxon>Lysobacterales</taxon>
        <taxon>Lysobacteraceae</taxon>
        <taxon>Marilutibacter</taxon>
    </lineage>
</organism>
<dbReference type="GO" id="GO:0005829">
    <property type="term" value="C:cytosol"/>
    <property type="evidence" value="ECO:0007669"/>
    <property type="project" value="TreeGrafter"/>
</dbReference>
<dbReference type="RefSeq" id="WP_190238588.1">
    <property type="nucleotide sequence ID" value="NZ_CP029843.1"/>
</dbReference>
<dbReference type="Proteomes" id="UP000249447">
    <property type="component" value="Chromosome"/>
</dbReference>
<evidence type="ECO:0000256" key="9">
    <source>
        <dbReference type="ARBA" id="ARBA00050776"/>
    </source>
</evidence>
<protein>
    <recommendedName>
        <fullName evidence="3">cysteine desulfurase</fullName>
        <ecNumber evidence="3">2.8.1.7</ecNumber>
    </recommendedName>
</protein>
<dbReference type="EMBL" id="CP029843">
    <property type="protein sequence ID" value="AWV06253.1"/>
    <property type="molecule type" value="Genomic_DNA"/>
</dbReference>
<dbReference type="InterPro" id="IPR015424">
    <property type="entry name" value="PyrdxlP-dep_Trfase"/>
</dbReference>
<evidence type="ECO:0000256" key="4">
    <source>
        <dbReference type="ARBA" id="ARBA00022679"/>
    </source>
</evidence>
<dbReference type="Gene3D" id="3.40.640.10">
    <property type="entry name" value="Type I PLP-dependent aspartate aminotransferase-like (Major domain)"/>
    <property type="match status" value="1"/>
</dbReference>
<evidence type="ECO:0000256" key="1">
    <source>
        <dbReference type="ARBA" id="ARBA00001933"/>
    </source>
</evidence>
<dbReference type="PROSITE" id="PS00595">
    <property type="entry name" value="AA_TRANSFER_CLASS_5"/>
    <property type="match status" value="1"/>
</dbReference>
<evidence type="ECO:0000256" key="6">
    <source>
        <dbReference type="ARBA" id="ARBA00022898"/>
    </source>
</evidence>
<dbReference type="GO" id="GO:0051536">
    <property type="term" value="F:iron-sulfur cluster binding"/>
    <property type="evidence" value="ECO:0007669"/>
    <property type="project" value="UniProtKB-KW"/>
</dbReference>
<evidence type="ECO:0000256" key="5">
    <source>
        <dbReference type="ARBA" id="ARBA00022723"/>
    </source>
</evidence>
<dbReference type="InterPro" id="IPR015422">
    <property type="entry name" value="PyrdxlP-dep_Trfase_small"/>
</dbReference>
<dbReference type="Gene3D" id="3.90.1150.10">
    <property type="entry name" value="Aspartate Aminotransferase, domain 1"/>
    <property type="match status" value="1"/>
</dbReference>
<keyword evidence="5" id="KW-0479">Metal-binding</keyword>
<dbReference type="InterPro" id="IPR015421">
    <property type="entry name" value="PyrdxlP-dep_Trfase_major"/>
</dbReference>
<evidence type="ECO:0000256" key="8">
    <source>
        <dbReference type="ARBA" id="ARBA00023014"/>
    </source>
</evidence>